<evidence type="ECO:0000256" key="2">
    <source>
        <dbReference type="ARBA" id="ARBA00023043"/>
    </source>
</evidence>
<dbReference type="PANTHER" id="PTHR24198">
    <property type="entry name" value="ANKYRIN REPEAT AND PROTEIN KINASE DOMAIN-CONTAINING PROTEIN"/>
    <property type="match status" value="1"/>
</dbReference>
<name>A0A8J1UBU0_OWEFU</name>
<evidence type="ECO:0000313" key="4">
    <source>
        <dbReference type="Proteomes" id="UP000749559"/>
    </source>
</evidence>
<dbReference type="Pfam" id="PF00023">
    <property type="entry name" value="Ank"/>
    <property type="match status" value="1"/>
</dbReference>
<dbReference type="PANTHER" id="PTHR24198:SF194">
    <property type="entry name" value="INVERSIN-A"/>
    <property type="match status" value="1"/>
</dbReference>
<sequence length="457" mass="51658">RTTACATFLIETQIGVNIVDKDDQTALTLAVSHYNHECIAVLLENLADVDKSSIETWKSAFEKCRKVLKDRQKKRNDSHVTTLLMDFAKHPYCELLQKMLELGEKVDDTDVDGKTALMYACWYNQCECVKTLLKGGANVSACDIDGITPLMYACMRGCDTCCSTLLNAGASIKAEDKNGKTAIFVTKVDRSRFSQTYIIYEYLLTQGASFELCNVDAHLRDMFIECFDYFSSSERVILYDLFLRYECFNCAQDLMFRIKSEPEASFLRRECERTNTLMKSTWLHKYSARAARSIVTCIGDMRRLITPRKLKVYISSMGCLHTMDAAEALFPPDEDTCSDIKEDASDVDDAQPDDASVSSYESDTEFVHNDTDGENDEMSDIVDENIVTGISNSELSEEFNAADDTSHIENMEVNPDTADSDSDNSVVFSWPQYEVVMDASDCSDFDDMEDVEDDWFL</sequence>
<reference evidence="3" key="1">
    <citation type="submission" date="2022-03" db="EMBL/GenBank/DDBJ databases">
        <authorList>
            <person name="Martin C."/>
        </authorList>
    </citation>
    <scope>NUCLEOTIDE SEQUENCE</scope>
</reference>
<feature type="non-terminal residue" evidence="3">
    <location>
        <position position="1"/>
    </location>
</feature>
<dbReference type="SUPFAM" id="SSF48403">
    <property type="entry name" value="Ankyrin repeat"/>
    <property type="match status" value="1"/>
</dbReference>
<dbReference type="OrthoDB" id="7464126at2759"/>
<dbReference type="SMART" id="SM00248">
    <property type="entry name" value="ANK"/>
    <property type="match status" value="4"/>
</dbReference>
<evidence type="ECO:0000313" key="3">
    <source>
        <dbReference type="EMBL" id="CAH1780648.1"/>
    </source>
</evidence>
<keyword evidence="4" id="KW-1185">Reference proteome</keyword>
<dbReference type="Gene3D" id="1.25.40.20">
    <property type="entry name" value="Ankyrin repeat-containing domain"/>
    <property type="match status" value="2"/>
</dbReference>
<organism evidence="3 4">
    <name type="scientific">Owenia fusiformis</name>
    <name type="common">Polychaete worm</name>
    <dbReference type="NCBI Taxonomy" id="6347"/>
    <lineage>
        <taxon>Eukaryota</taxon>
        <taxon>Metazoa</taxon>
        <taxon>Spiralia</taxon>
        <taxon>Lophotrochozoa</taxon>
        <taxon>Annelida</taxon>
        <taxon>Polychaeta</taxon>
        <taxon>Sedentaria</taxon>
        <taxon>Canalipalpata</taxon>
        <taxon>Sabellida</taxon>
        <taxon>Oweniida</taxon>
        <taxon>Oweniidae</taxon>
        <taxon>Owenia</taxon>
    </lineage>
</organism>
<protein>
    <submittedName>
        <fullName evidence="3">Uncharacterized protein</fullName>
    </submittedName>
</protein>
<dbReference type="Pfam" id="PF12796">
    <property type="entry name" value="Ank_2"/>
    <property type="match status" value="1"/>
</dbReference>
<dbReference type="Proteomes" id="UP000749559">
    <property type="component" value="Unassembled WGS sequence"/>
</dbReference>
<comment type="caution">
    <text evidence="3">The sequence shown here is derived from an EMBL/GenBank/DDBJ whole genome shotgun (WGS) entry which is preliminary data.</text>
</comment>
<gene>
    <name evidence="3" type="ORF">OFUS_LOCUS7311</name>
</gene>
<keyword evidence="2" id="KW-0040">ANK repeat</keyword>
<keyword evidence="1" id="KW-0677">Repeat</keyword>
<dbReference type="InterPro" id="IPR002110">
    <property type="entry name" value="Ankyrin_rpt"/>
</dbReference>
<dbReference type="AlphaFoldDB" id="A0A8J1UBU0"/>
<dbReference type="EMBL" id="CAIIXF020000004">
    <property type="protein sequence ID" value="CAH1780648.1"/>
    <property type="molecule type" value="Genomic_DNA"/>
</dbReference>
<proteinExistence type="predicted"/>
<dbReference type="InterPro" id="IPR036770">
    <property type="entry name" value="Ankyrin_rpt-contain_sf"/>
</dbReference>
<dbReference type="PROSITE" id="PS50297">
    <property type="entry name" value="ANK_REP_REGION"/>
    <property type="match status" value="2"/>
</dbReference>
<evidence type="ECO:0000256" key="1">
    <source>
        <dbReference type="ARBA" id="ARBA00022737"/>
    </source>
</evidence>
<accession>A0A8J1UBU0</accession>
<dbReference type="PROSITE" id="PS50088">
    <property type="entry name" value="ANK_REPEAT"/>
    <property type="match status" value="2"/>
</dbReference>